<dbReference type="EMBL" id="JANJYJ010000008">
    <property type="protein sequence ID" value="KAK3193502.1"/>
    <property type="molecule type" value="Genomic_DNA"/>
</dbReference>
<protein>
    <submittedName>
        <fullName evidence="1">Uncharacterized protein</fullName>
    </submittedName>
</protein>
<comment type="caution">
    <text evidence="1">The sequence shown here is derived from an EMBL/GenBank/DDBJ whole genome shotgun (WGS) entry which is preliminary data.</text>
</comment>
<keyword evidence="2" id="KW-1185">Reference proteome</keyword>
<gene>
    <name evidence="1" type="ORF">Dsin_024812</name>
</gene>
<dbReference type="AlphaFoldDB" id="A0AAE0DWD2"/>
<evidence type="ECO:0000313" key="2">
    <source>
        <dbReference type="Proteomes" id="UP001281410"/>
    </source>
</evidence>
<evidence type="ECO:0000313" key="1">
    <source>
        <dbReference type="EMBL" id="KAK3193502.1"/>
    </source>
</evidence>
<accession>A0AAE0DWD2</accession>
<sequence>LRRNFETRESKEKMIVACLRTVGSYTLHPHSASIAAGDFNKPLFPLLLSPTNALSSSLFNSKGSLKCCCTKNDVTQKPIKGFSVLASDCPWKSESIWSTMALYMFNLLWRLINCCLSSLYCRNRFLIRRLKFWLYNPFSSLPWSKT</sequence>
<feature type="non-terminal residue" evidence="1">
    <location>
        <position position="146"/>
    </location>
</feature>
<dbReference type="Proteomes" id="UP001281410">
    <property type="component" value="Unassembled WGS sequence"/>
</dbReference>
<proteinExistence type="predicted"/>
<name>A0AAE0DWD2_9ROSI</name>
<organism evidence="1 2">
    <name type="scientific">Dipteronia sinensis</name>
    <dbReference type="NCBI Taxonomy" id="43782"/>
    <lineage>
        <taxon>Eukaryota</taxon>
        <taxon>Viridiplantae</taxon>
        <taxon>Streptophyta</taxon>
        <taxon>Embryophyta</taxon>
        <taxon>Tracheophyta</taxon>
        <taxon>Spermatophyta</taxon>
        <taxon>Magnoliopsida</taxon>
        <taxon>eudicotyledons</taxon>
        <taxon>Gunneridae</taxon>
        <taxon>Pentapetalae</taxon>
        <taxon>rosids</taxon>
        <taxon>malvids</taxon>
        <taxon>Sapindales</taxon>
        <taxon>Sapindaceae</taxon>
        <taxon>Hippocastanoideae</taxon>
        <taxon>Acereae</taxon>
        <taxon>Dipteronia</taxon>
    </lineage>
</organism>
<reference evidence="1" key="1">
    <citation type="journal article" date="2023" name="Plant J.">
        <title>Genome sequences and population genomics provide insights into the demographic history, inbreeding, and mutation load of two 'living fossil' tree species of Dipteronia.</title>
        <authorList>
            <person name="Feng Y."/>
            <person name="Comes H.P."/>
            <person name="Chen J."/>
            <person name="Zhu S."/>
            <person name="Lu R."/>
            <person name="Zhang X."/>
            <person name="Li P."/>
            <person name="Qiu J."/>
            <person name="Olsen K.M."/>
            <person name="Qiu Y."/>
        </authorList>
    </citation>
    <scope>NUCLEOTIDE SEQUENCE</scope>
    <source>
        <strain evidence="1">NBL</strain>
    </source>
</reference>
<feature type="non-terminal residue" evidence="1">
    <location>
        <position position="1"/>
    </location>
</feature>